<sequence>MILWLLLAAAAGVAILLGWMLFMRSVLPPAPVNVSVPAVAAGEIRAIPKTAVAIRAPVKVYRGGAPLKRRLNLPQPVADNAAQQVIAASQVRADDHPQTITTLINTETGDSETYVRRDPLPWLAWDARGEAAMYVGIQRGGPALRLEARQGMVQIKALHVGVIGSVDQPLGGAPRDTDYFIGAGVWAKW</sequence>
<keyword evidence="2" id="KW-1185">Reference proteome</keyword>
<gene>
    <name evidence="1" type="ORF">SFMTTN_2074</name>
</gene>
<protein>
    <submittedName>
        <fullName evidence="1">Uncharacterized protein</fullName>
    </submittedName>
</protein>
<name>A0A401JF51_9PROT</name>
<dbReference type="EMBL" id="BGOW01000017">
    <property type="protein sequence ID" value="GBL46261.1"/>
    <property type="molecule type" value="Genomic_DNA"/>
</dbReference>
<dbReference type="AlphaFoldDB" id="A0A401JF51"/>
<proteinExistence type="predicted"/>
<evidence type="ECO:0000313" key="2">
    <source>
        <dbReference type="Proteomes" id="UP000286806"/>
    </source>
</evidence>
<comment type="caution">
    <text evidence="1">The sequence shown here is derived from an EMBL/GenBank/DDBJ whole genome shotgun (WGS) entry which is preliminary data.</text>
</comment>
<organism evidence="1 2">
    <name type="scientific">Sulfuriferula multivorans</name>
    <dbReference type="NCBI Taxonomy" id="1559896"/>
    <lineage>
        <taxon>Bacteria</taxon>
        <taxon>Pseudomonadati</taxon>
        <taxon>Pseudomonadota</taxon>
        <taxon>Betaproteobacteria</taxon>
        <taxon>Nitrosomonadales</taxon>
        <taxon>Sulfuricellaceae</taxon>
        <taxon>Sulfuriferula</taxon>
    </lineage>
</organism>
<evidence type="ECO:0000313" key="1">
    <source>
        <dbReference type="EMBL" id="GBL46261.1"/>
    </source>
</evidence>
<accession>A0A401JF51</accession>
<reference evidence="1 2" key="1">
    <citation type="journal article" date="2019" name="Front. Microbiol.">
        <title>Genomes of Neutrophilic Sulfur-Oxidizing Chemolithoautotrophs Representing 9 Proteobacterial Species From 8 Genera.</title>
        <authorList>
            <person name="Watanabe T."/>
            <person name="Kojima H."/>
            <person name="Umezawa K."/>
            <person name="Hori C."/>
            <person name="Takasuka T.E."/>
            <person name="Kato Y."/>
            <person name="Fukui M."/>
        </authorList>
    </citation>
    <scope>NUCLEOTIDE SEQUENCE [LARGE SCALE GENOMIC DNA]</scope>
    <source>
        <strain evidence="1 2">TTN</strain>
    </source>
</reference>
<dbReference type="Proteomes" id="UP000286806">
    <property type="component" value="Unassembled WGS sequence"/>
</dbReference>